<reference evidence="3 4" key="1">
    <citation type="submission" date="2020-08" db="EMBL/GenBank/DDBJ databases">
        <title>Sequencing the genomes of 1000 actinobacteria strains.</title>
        <authorList>
            <person name="Klenk H.-P."/>
        </authorList>
    </citation>
    <scope>NUCLEOTIDE SEQUENCE [LARGE SCALE GENOMIC DNA]</scope>
    <source>
        <strain evidence="3 4">DSM 44230</strain>
    </source>
</reference>
<organism evidence="3 4">
    <name type="scientific">Crossiella cryophila</name>
    <dbReference type="NCBI Taxonomy" id="43355"/>
    <lineage>
        <taxon>Bacteria</taxon>
        <taxon>Bacillati</taxon>
        <taxon>Actinomycetota</taxon>
        <taxon>Actinomycetes</taxon>
        <taxon>Pseudonocardiales</taxon>
        <taxon>Pseudonocardiaceae</taxon>
        <taxon>Crossiella</taxon>
    </lineage>
</organism>
<dbReference type="RefSeq" id="WP_185000311.1">
    <property type="nucleotide sequence ID" value="NZ_BAAAUI010000011.1"/>
</dbReference>
<name>A0A7W7FRE9_9PSEU</name>
<comment type="caution">
    <text evidence="3">The sequence shown here is derived from an EMBL/GenBank/DDBJ whole genome shotgun (WGS) entry which is preliminary data.</text>
</comment>
<evidence type="ECO:0000256" key="2">
    <source>
        <dbReference type="SAM" id="Phobius"/>
    </source>
</evidence>
<evidence type="ECO:0000313" key="3">
    <source>
        <dbReference type="EMBL" id="MBB4674273.1"/>
    </source>
</evidence>
<sequence>MTGWHRPLLICSAAMAVLAVVCLAGLVLDERTVLGAPLWLKPFKFAVSNALYGVTWAWLASLLGRGAHRWCVLAAVIMVFDFAIILGQALRGRPSHFNLATPLDTVLYVAMGLAVVVLWLGTAALTLQVLRTPIADPGRRWALRLGTGISLLGLAMGGLMVLPRTGQSVPGPVIGAHSVGVPDSDPGLALTGWSSTGGDLRIPHFLGMHALQALPLFLLLLTALGLPALLRARLVLVAGAGYLGLLALVTWQALRGQPLLRPDALTLTALAVLVLGLLAAAVTAAATSRPAPRPAASSRQGPAHPAPPARTR</sequence>
<keyword evidence="4" id="KW-1185">Reference proteome</keyword>
<protein>
    <submittedName>
        <fullName evidence="3">Uncharacterized protein</fullName>
    </submittedName>
</protein>
<feature type="transmembrane region" description="Helical" evidence="2">
    <location>
        <begin position="205"/>
        <end position="227"/>
    </location>
</feature>
<keyword evidence="2" id="KW-1133">Transmembrane helix</keyword>
<feature type="transmembrane region" description="Helical" evidence="2">
    <location>
        <begin position="105"/>
        <end position="130"/>
    </location>
</feature>
<feature type="region of interest" description="Disordered" evidence="1">
    <location>
        <begin position="289"/>
        <end position="312"/>
    </location>
</feature>
<gene>
    <name evidence="3" type="ORF">HNR67_000391</name>
</gene>
<dbReference type="AlphaFoldDB" id="A0A7W7FRE9"/>
<dbReference type="EMBL" id="JACHMH010000001">
    <property type="protein sequence ID" value="MBB4674273.1"/>
    <property type="molecule type" value="Genomic_DNA"/>
</dbReference>
<feature type="transmembrane region" description="Helical" evidence="2">
    <location>
        <begin position="142"/>
        <end position="162"/>
    </location>
</feature>
<accession>A0A7W7FRE9</accession>
<dbReference type="Proteomes" id="UP000533598">
    <property type="component" value="Unassembled WGS sequence"/>
</dbReference>
<proteinExistence type="predicted"/>
<evidence type="ECO:0000313" key="4">
    <source>
        <dbReference type="Proteomes" id="UP000533598"/>
    </source>
</evidence>
<feature type="transmembrane region" description="Helical" evidence="2">
    <location>
        <begin position="234"/>
        <end position="254"/>
    </location>
</feature>
<feature type="transmembrane region" description="Helical" evidence="2">
    <location>
        <begin position="70"/>
        <end position="90"/>
    </location>
</feature>
<evidence type="ECO:0000256" key="1">
    <source>
        <dbReference type="SAM" id="MobiDB-lite"/>
    </source>
</evidence>
<feature type="compositionally biased region" description="Low complexity" evidence="1">
    <location>
        <begin position="289"/>
        <end position="299"/>
    </location>
</feature>
<feature type="transmembrane region" description="Helical" evidence="2">
    <location>
        <begin position="266"/>
        <end position="286"/>
    </location>
</feature>
<feature type="transmembrane region" description="Helical" evidence="2">
    <location>
        <begin position="45"/>
        <end position="63"/>
    </location>
</feature>
<keyword evidence="2" id="KW-0812">Transmembrane</keyword>
<keyword evidence="2" id="KW-0472">Membrane</keyword>